<dbReference type="InterPro" id="IPR048020">
    <property type="entry name" value="Transpos_IS3"/>
</dbReference>
<dbReference type="InterPro" id="IPR001584">
    <property type="entry name" value="Integrase_cat-core"/>
</dbReference>
<organism evidence="2 3">
    <name type="scientific">Aminicella lysinilytica</name>
    <dbReference type="NCBI Taxonomy" id="433323"/>
    <lineage>
        <taxon>Bacteria</taxon>
        <taxon>Bacillati</taxon>
        <taxon>Bacillota</taxon>
        <taxon>Clostridia</taxon>
        <taxon>Peptostreptococcales</taxon>
        <taxon>Anaerovoracaceae</taxon>
        <taxon>Aminicella</taxon>
    </lineage>
</organism>
<dbReference type="InterPro" id="IPR012337">
    <property type="entry name" value="RNaseH-like_sf"/>
</dbReference>
<proteinExistence type="predicted"/>
<reference evidence="2 3" key="1">
    <citation type="submission" date="2019-03" db="EMBL/GenBank/DDBJ databases">
        <title>Genomic Encyclopedia of Type Strains, Phase IV (KMG-IV): sequencing the most valuable type-strain genomes for metagenomic binning, comparative biology and taxonomic classification.</title>
        <authorList>
            <person name="Goeker M."/>
        </authorList>
    </citation>
    <scope>NUCLEOTIDE SEQUENCE [LARGE SCALE GENOMIC DNA]</scope>
    <source>
        <strain evidence="2 3">DSM 28287</strain>
    </source>
</reference>
<feature type="domain" description="Integrase catalytic" evidence="1">
    <location>
        <begin position="103"/>
        <end position="263"/>
    </location>
</feature>
<dbReference type="GO" id="GO:0003676">
    <property type="term" value="F:nucleic acid binding"/>
    <property type="evidence" value="ECO:0007669"/>
    <property type="project" value="InterPro"/>
</dbReference>
<dbReference type="InterPro" id="IPR050900">
    <property type="entry name" value="Transposase_IS3/IS150/IS904"/>
</dbReference>
<sequence length="263" mass="30497">MKVYPNAYYNYKKHRKNAQQKSKASILKVIEKQYHDADGVPGYRMMKTLLINNEKIDLSVQTVRKYMNVELGLKSVTRKSKYVYYKGPEAYEIAENIINREFTAEARNTKWCVDFTYLFLANHSKRYNCTIIDLYDRRVVASVNGRHINAQLAIDTLTKAIERCDGKTGMILHSDRGSQFTSKGFTEFCKNHGVTQSMSRPGCPYDNAPMERYYNTLKAELINLRTFSTEELLYQKVNAYAYGWYNNKRPHSFNNGLPPAKVA</sequence>
<dbReference type="SUPFAM" id="SSF53098">
    <property type="entry name" value="Ribonuclease H-like"/>
    <property type="match status" value="1"/>
</dbReference>
<dbReference type="OrthoDB" id="9813957at2"/>
<evidence type="ECO:0000313" key="2">
    <source>
        <dbReference type="EMBL" id="TDP43574.1"/>
    </source>
</evidence>
<dbReference type="PANTHER" id="PTHR46889:SF4">
    <property type="entry name" value="TRANSPOSASE INSO FOR INSERTION SEQUENCE ELEMENT IS911B-RELATED"/>
    <property type="match status" value="1"/>
</dbReference>
<dbReference type="PANTHER" id="PTHR46889">
    <property type="entry name" value="TRANSPOSASE INSF FOR INSERTION SEQUENCE IS3B-RELATED"/>
    <property type="match status" value="1"/>
</dbReference>
<dbReference type="PROSITE" id="PS50994">
    <property type="entry name" value="INTEGRASE"/>
    <property type="match status" value="1"/>
</dbReference>
<protein>
    <submittedName>
        <fullName evidence="2">Transposase InsO family protein</fullName>
    </submittedName>
</protein>
<dbReference type="Proteomes" id="UP000295500">
    <property type="component" value="Unassembled WGS sequence"/>
</dbReference>
<evidence type="ECO:0000259" key="1">
    <source>
        <dbReference type="PROSITE" id="PS50994"/>
    </source>
</evidence>
<dbReference type="InterPro" id="IPR036397">
    <property type="entry name" value="RNaseH_sf"/>
</dbReference>
<dbReference type="GO" id="GO:0015074">
    <property type="term" value="P:DNA integration"/>
    <property type="evidence" value="ECO:0007669"/>
    <property type="project" value="InterPro"/>
</dbReference>
<dbReference type="AlphaFoldDB" id="A0A4R6PX22"/>
<keyword evidence="3" id="KW-1185">Reference proteome</keyword>
<gene>
    <name evidence="2" type="ORF">EV211_1882</name>
</gene>
<dbReference type="Gene3D" id="3.30.420.10">
    <property type="entry name" value="Ribonuclease H-like superfamily/Ribonuclease H"/>
    <property type="match status" value="1"/>
</dbReference>
<accession>A0A4R6PX22</accession>
<comment type="caution">
    <text evidence="2">The sequence shown here is derived from an EMBL/GenBank/DDBJ whole genome shotgun (WGS) entry which is preliminary data.</text>
</comment>
<evidence type="ECO:0000313" key="3">
    <source>
        <dbReference type="Proteomes" id="UP000295500"/>
    </source>
</evidence>
<dbReference type="Pfam" id="PF00665">
    <property type="entry name" value="rve"/>
    <property type="match status" value="1"/>
</dbReference>
<dbReference type="NCBIfam" id="NF033516">
    <property type="entry name" value="transpos_IS3"/>
    <property type="match status" value="1"/>
</dbReference>
<dbReference type="Pfam" id="PF13333">
    <property type="entry name" value="rve_2"/>
    <property type="match status" value="1"/>
</dbReference>
<name>A0A4R6PX22_9FIRM</name>
<dbReference type="EMBL" id="SNXO01000088">
    <property type="protein sequence ID" value="TDP43574.1"/>
    <property type="molecule type" value="Genomic_DNA"/>
</dbReference>